<dbReference type="AlphaFoldDB" id="A0A4S4DDB0"/>
<keyword evidence="6" id="KW-1185">Reference proteome</keyword>
<feature type="domain" description="Pyrrolo-quinoline quinone repeat" evidence="4">
    <location>
        <begin position="106"/>
        <end position="350"/>
    </location>
</feature>
<proteinExistence type="inferred from homology"/>
<evidence type="ECO:0000259" key="4">
    <source>
        <dbReference type="Pfam" id="PF13360"/>
    </source>
</evidence>
<reference evidence="5 6" key="1">
    <citation type="journal article" date="2018" name="Proc. Natl. Acad. Sci. U.S.A.">
        <title>Draft genome sequence of Camellia sinensis var. sinensis provides insights into the evolution of the tea genome and tea quality.</title>
        <authorList>
            <person name="Wei C."/>
            <person name="Yang H."/>
            <person name="Wang S."/>
            <person name="Zhao J."/>
            <person name="Liu C."/>
            <person name="Gao L."/>
            <person name="Xia E."/>
            <person name="Lu Y."/>
            <person name="Tai Y."/>
            <person name="She G."/>
            <person name="Sun J."/>
            <person name="Cao H."/>
            <person name="Tong W."/>
            <person name="Gao Q."/>
            <person name="Li Y."/>
            <person name="Deng W."/>
            <person name="Jiang X."/>
            <person name="Wang W."/>
            <person name="Chen Q."/>
            <person name="Zhang S."/>
            <person name="Li H."/>
            <person name="Wu J."/>
            <person name="Wang P."/>
            <person name="Li P."/>
            <person name="Shi C."/>
            <person name="Zheng F."/>
            <person name="Jian J."/>
            <person name="Huang B."/>
            <person name="Shan D."/>
            <person name="Shi M."/>
            <person name="Fang C."/>
            <person name="Yue Y."/>
            <person name="Li F."/>
            <person name="Li D."/>
            <person name="Wei S."/>
            <person name="Han B."/>
            <person name="Jiang C."/>
            <person name="Yin Y."/>
            <person name="Xia T."/>
            <person name="Zhang Z."/>
            <person name="Bennetzen J.L."/>
            <person name="Zhao S."/>
            <person name="Wan X."/>
        </authorList>
    </citation>
    <scope>NUCLEOTIDE SEQUENCE [LARGE SCALE GENOMIC DNA]</scope>
    <source>
        <strain evidence="6">cv. Shuchazao</strain>
        <tissue evidence="5">Leaf</tissue>
    </source>
</reference>
<dbReference type="Gene3D" id="2.140.10.10">
    <property type="entry name" value="Quinoprotein alcohol dehydrogenase-like superfamily"/>
    <property type="match status" value="1"/>
</dbReference>
<dbReference type="EMBL" id="SDRB02011639">
    <property type="protein sequence ID" value="THG00565.1"/>
    <property type="molecule type" value="Genomic_DNA"/>
</dbReference>
<dbReference type="SUPFAM" id="SSF50998">
    <property type="entry name" value="Quinoprotein alcohol dehydrogenase-like"/>
    <property type="match status" value="1"/>
</dbReference>
<organism evidence="5 6">
    <name type="scientific">Camellia sinensis var. sinensis</name>
    <name type="common">China tea</name>
    <dbReference type="NCBI Taxonomy" id="542762"/>
    <lineage>
        <taxon>Eukaryota</taxon>
        <taxon>Viridiplantae</taxon>
        <taxon>Streptophyta</taxon>
        <taxon>Embryophyta</taxon>
        <taxon>Tracheophyta</taxon>
        <taxon>Spermatophyta</taxon>
        <taxon>Magnoliopsida</taxon>
        <taxon>eudicotyledons</taxon>
        <taxon>Gunneridae</taxon>
        <taxon>Pentapetalae</taxon>
        <taxon>asterids</taxon>
        <taxon>Ericales</taxon>
        <taxon>Theaceae</taxon>
        <taxon>Camellia</taxon>
    </lineage>
</organism>
<dbReference type="SMART" id="SM00564">
    <property type="entry name" value="PQQ"/>
    <property type="match status" value="5"/>
</dbReference>
<sequence>MAGDGRRKRLIWDTLNALIAIATPERRRVSDHDAGEEKEKGFIVTPSIAMPSIVTAMVSDRDGFGSDLANGEEDWLNHGGDIYNRRYAYNETKISPSTVSNLRLKWQFFAGKDISATPAIFDGMLYFPSWNGYLYAVKAEDGSLIWKQNLQNLTGFQPTGFVGNVNTTVSRSTPTVAGNLLIIGIYGPAVAIAVERWSGKLVWSTQLDPHPAGVITMSGTFYNGAFYVGTSSLEEGLSITQCCTFQGSFAKLNITTGAIAWQTFMLPNNNGSLGQYAGAAIWGSSPSIDIPRNLVYIATGNLYSVPPNISLCQQKQNNQTVPTQPDQCVEPDNHSNSILGLDLDSGKIVWYTQLGGYDVWFFACFLDPTSPSCPPGPSTDSDFGEAPMMLSVEVNGTKRDVVVAVQKNGFAWALDRNNGSIIWSTVAGPGGFGGGGTWGAATDENRVYTNIGNSNDKIFTLKPSNQTTTSGGWVAMDARNGQILWSTANPNINTSSSGPVTIANGVLFAGSTYQTGPLFAMNAETGKILWSYDTGATVYGGASVSKGCVYVGNGYKVGFFAGDPFFTAGTSLFAFCV</sequence>
<dbReference type="STRING" id="542762.A0A4S4DDB0"/>
<dbReference type="PANTHER" id="PTHR32303:SF10">
    <property type="entry name" value="OUTER MEMBRANE PROTEIN ASSEMBLY FACTOR BAMB"/>
    <property type="match status" value="1"/>
</dbReference>
<comment type="similarity">
    <text evidence="2">Belongs to the bacterial PQQ dehydrogenase family.</text>
</comment>
<comment type="cofactor">
    <cofactor evidence="1">
        <name>pyrroloquinoline quinone</name>
        <dbReference type="ChEBI" id="CHEBI:58442"/>
    </cofactor>
</comment>
<dbReference type="Proteomes" id="UP000306102">
    <property type="component" value="Unassembled WGS sequence"/>
</dbReference>
<gene>
    <name evidence="5" type="ORF">TEA_023092</name>
</gene>
<dbReference type="PANTHER" id="PTHR32303">
    <property type="entry name" value="QUINOPROTEIN ALCOHOL DEHYDROGENASE (CYTOCHROME C)"/>
    <property type="match status" value="1"/>
</dbReference>
<evidence type="ECO:0000256" key="1">
    <source>
        <dbReference type="ARBA" id="ARBA00001931"/>
    </source>
</evidence>
<comment type="caution">
    <text evidence="5">The sequence shown here is derived from an EMBL/GenBank/DDBJ whole genome shotgun (WGS) entry which is preliminary data.</text>
</comment>
<dbReference type="GO" id="GO:0016491">
    <property type="term" value="F:oxidoreductase activity"/>
    <property type="evidence" value="ECO:0007669"/>
    <property type="project" value="UniProtKB-KW"/>
</dbReference>
<evidence type="ECO:0000256" key="2">
    <source>
        <dbReference type="ARBA" id="ARBA00008156"/>
    </source>
</evidence>
<protein>
    <recommendedName>
        <fullName evidence="4">Pyrrolo-quinoline quinone repeat domain-containing protein</fullName>
    </recommendedName>
</protein>
<feature type="domain" description="Pyrrolo-quinoline quinone repeat" evidence="4">
    <location>
        <begin position="472"/>
        <end position="551"/>
    </location>
</feature>
<evidence type="ECO:0000313" key="6">
    <source>
        <dbReference type="Proteomes" id="UP000306102"/>
    </source>
</evidence>
<accession>A0A4S4DDB0</accession>
<name>A0A4S4DDB0_CAMSN</name>
<evidence type="ECO:0000256" key="3">
    <source>
        <dbReference type="ARBA" id="ARBA00023002"/>
    </source>
</evidence>
<dbReference type="Pfam" id="PF13360">
    <property type="entry name" value="PQQ_2"/>
    <property type="match status" value="2"/>
</dbReference>
<dbReference type="InterPro" id="IPR011047">
    <property type="entry name" value="Quinoprotein_ADH-like_sf"/>
</dbReference>
<evidence type="ECO:0000313" key="5">
    <source>
        <dbReference type="EMBL" id="THG00565.1"/>
    </source>
</evidence>
<keyword evidence="3" id="KW-0560">Oxidoreductase</keyword>
<dbReference type="InterPro" id="IPR002372">
    <property type="entry name" value="PQQ_rpt_dom"/>
</dbReference>
<dbReference type="InterPro" id="IPR018391">
    <property type="entry name" value="PQQ_b-propeller_rpt"/>
</dbReference>